<evidence type="ECO:0000259" key="2">
    <source>
        <dbReference type="SMART" id="SM00244"/>
    </source>
</evidence>
<dbReference type="PANTHER" id="PTHR43327:SF31">
    <property type="entry name" value="HYPERSENSITIVE-INDUCED RESPONSE PROTEIN 2"/>
    <property type="match status" value="1"/>
</dbReference>
<dbReference type="CDD" id="cd03407">
    <property type="entry name" value="SPFH_like_u4"/>
    <property type="match status" value="1"/>
</dbReference>
<reference evidence="3 4" key="1">
    <citation type="journal article" date="2019" name="Int. J. Syst. Evol. Microbiol.">
        <title>The Global Catalogue of Microorganisms (GCM) 10K type strain sequencing project: providing services to taxonomists for standard genome sequencing and annotation.</title>
        <authorList>
            <consortium name="The Broad Institute Genomics Platform"/>
            <consortium name="The Broad Institute Genome Sequencing Center for Infectious Disease"/>
            <person name="Wu L."/>
            <person name="Ma J."/>
        </authorList>
    </citation>
    <scope>NUCLEOTIDE SEQUENCE [LARGE SCALE GENOMIC DNA]</scope>
    <source>
        <strain evidence="3 4">JCM 15089</strain>
    </source>
</reference>
<dbReference type="Proteomes" id="UP001499951">
    <property type="component" value="Unassembled WGS sequence"/>
</dbReference>
<dbReference type="SUPFAM" id="SSF117892">
    <property type="entry name" value="Band 7/SPFH domain"/>
    <property type="match status" value="1"/>
</dbReference>
<dbReference type="PANTHER" id="PTHR43327">
    <property type="entry name" value="STOMATIN-LIKE PROTEIN 2, MITOCHONDRIAL"/>
    <property type="match status" value="1"/>
</dbReference>
<evidence type="ECO:0000256" key="1">
    <source>
        <dbReference type="ARBA" id="ARBA00004167"/>
    </source>
</evidence>
<dbReference type="InterPro" id="IPR036013">
    <property type="entry name" value="Band_7/SPFH_dom_sf"/>
</dbReference>
<feature type="domain" description="Band 7" evidence="2">
    <location>
        <begin position="21"/>
        <end position="180"/>
    </location>
</feature>
<protein>
    <submittedName>
        <fullName evidence="3">SPFH domain-containing protein</fullName>
    </submittedName>
</protein>
<dbReference type="RefSeq" id="WP_166931552.1">
    <property type="nucleotide sequence ID" value="NZ_BAAADD010000001.1"/>
</dbReference>
<dbReference type="Gene3D" id="3.30.479.30">
    <property type="entry name" value="Band 7 domain"/>
    <property type="match status" value="1"/>
</dbReference>
<evidence type="ECO:0000313" key="3">
    <source>
        <dbReference type="EMBL" id="GAA0560080.1"/>
    </source>
</evidence>
<accession>A0ABN1E6D9</accession>
<name>A0ABN1E6D9_9PROT</name>
<dbReference type="InterPro" id="IPR001107">
    <property type="entry name" value="Band_7"/>
</dbReference>
<evidence type="ECO:0000313" key="4">
    <source>
        <dbReference type="Proteomes" id="UP001499951"/>
    </source>
</evidence>
<dbReference type="EMBL" id="BAAADD010000001">
    <property type="protein sequence ID" value="GAA0560080.1"/>
    <property type="molecule type" value="Genomic_DNA"/>
</dbReference>
<gene>
    <name evidence="3" type="ORF">GCM10008942_05710</name>
</gene>
<dbReference type="Pfam" id="PF01145">
    <property type="entry name" value="Band_7"/>
    <property type="match status" value="1"/>
</dbReference>
<comment type="subcellular location">
    <subcellularLocation>
        <location evidence="1">Membrane</location>
        <topology evidence="1">Single-pass membrane protein</topology>
    </subcellularLocation>
</comment>
<dbReference type="SMART" id="SM00244">
    <property type="entry name" value="PHB"/>
    <property type="match status" value="1"/>
</dbReference>
<sequence length="303" mass="33593">MEFSTILLIIVAVIALFLLLNSWFTVRQQSCAIVERFGRYVRTARPGLRFKIPLIEQVVQRVSLRVQQLPVDVETKTADNVFVKIMVAVQYRVLEGSEADANYKLNNHEEQIQSYVLDVVRAKVPRMNLDEVFEKKDDIGSAVKSELDVSMKIYGFEIPNALVTDVNPADNVKAAMNEINTQQRLQVAAAAKGEANKILVVKNAEAEAESKRLQGEGIAKQRQAIVAGLRESIAAFKEQVGGVNEHEVLNLVLMTQYFDTLKEIGVSSGSKVILLPHAPNGMSDISEQLRTAIMTGAEAVEKK</sequence>
<proteinExistence type="predicted"/>
<dbReference type="InterPro" id="IPR050710">
    <property type="entry name" value="Band7/mec-2_domain"/>
</dbReference>
<organism evidence="3 4">
    <name type="scientific">Rhizomicrobium electricum</name>
    <dbReference type="NCBI Taxonomy" id="480070"/>
    <lineage>
        <taxon>Bacteria</taxon>
        <taxon>Pseudomonadati</taxon>
        <taxon>Pseudomonadota</taxon>
        <taxon>Alphaproteobacteria</taxon>
        <taxon>Micropepsales</taxon>
        <taxon>Micropepsaceae</taxon>
        <taxon>Rhizomicrobium</taxon>
    </lineage>
</organism>
<keyword evidence="4" id="KW-1185">Reference proteome</keyword>
<comment type="caution">
    <text evidence="3">The sequence shown here is derived from an EMBL/GenBank/DDBJ whole genome shotgun (WGS) entry which is preliminary data.</text>
</comment>